<keyword evidence="2" id="KW-0813">Transport</keyword>
<evidence type="ECO:0000256" key="3">
    <source>
        <dbReference type="ARBA" id="ARBA00022475"/>
    </source>
</evidence>
<feature type="transmembrane region" description="Helical" evidence="7">
    <location>
        <begin position="67"/>
        <end position="84"/>
    </location>
</feature>
<feature type="domain" description="Major facilitator superfamily (MFS) profile" evidence="8">
    <location>
        <begin position="1"/>
        <end position="206"/>
    </location>
</feature>
<evidence type="ECO:0000313" key="9">
    <source>
        <dbReference type="EMBL" id="PLW81137.1"/>
    </source>
</evidence>
<protein>
    <recommendedName>
        <fullName evidence="8">Major facilitator superfamily (MFS) profile domain-containing protein</fullName>
    </recommendedName>
</protein>
<dbReference type="PANTHER" id="PTHR23517:SF2">
    <property type="entry name" value="MULTIDRUG RESISTANCE PROTEIN MDTH"/>
    <property type="match status" value="1"/>
</dbReference>
<dbReference type="Proteomes" id="UP000234845">
    <property type="component" value="Unassembled WGS sequence"/>
</dbReference>
<dbReference type="PROSITE" id="PS50850">
    <property type="entry name" value="MFS"/>
    <property type="match status" value="1"/>
</dbReference>
<feature type="transmembrane region" description="Helical" evidence="7">
    <location>
        <begin position="156"/>
        <end position="177"/>
    </location>
</feature>
<evidence type="ECO:0000313" key="10">
    <source>
        <dbReference type="Proteomes" id="UP000234845"/>
    </source>
</evidence>
<evidence type="ECO:0000259" key="8">
    <source>
        <dbReference type="PROSITE" id="PS50850"/>
    </source>
</evidence>
<dbReference type="GO" id="GO:0022857">
    <property type="term" value="F:transmembrane transporter activity"/>
    <property type="evidence" value="ECO:0007669"/>
    <property type="project" value="InterPro"/>
</dbReference>
<keyword evidence="4 7" id="KW-0812">Transmembrane</keyword>
<dbReference type="InterPro" id="IPR020846">
    <property type="entry name" value="MFS_dom"/>
</dbReference>
<dbReference type="InterPro" id="IPR036259">
    <property type="entry name" value="MFS_trans_sf"/>
</dbReference>
<evidence type="ECO:0000256" key="7">
    <source>
        <dbReference type="SAM" id="Phobius"/>
    </source>
</evidence>
<dbReference type="GO" id="GO:0005886">
    <property type="term" value="C:plasma membrane"/>
    <property type="evidence" value="ECO:0007669"/>
    <property type="project" value="UniProtKB-SubCell"/>
</dbReference>
<sequence length="218" mass="23242">MPSPPTIGVTHAEVGTRTNLIAHNLRNSALLRLDAGIFILHFVLMVSFQVVPTTLEATLGVARELHWQVYLPAVLLSVAGIIPLMRLAERGDRPRLAFLASIALLFVALAVLGVAQRAWIFYAGLWLFFVGFNYMEATLPSMVSKAVVASGKGTAMGIFSTAQFLGIFAGGVMGGVVLEQFGVFGITAMCLALVGLWFLLALPQAFGSVRPADEALAP</sequence>
<evidence type="ECO:0000256" key="6">
    <source>
        <dbReference type="ARBA" id="ARBA00023136"/>
    </source>
</evidence>
<dbReference type="SUPFAM" id="SSF103473">
    <property type="entry name" value="MFS general substrate transporter"/>
    <property type="match status" value="1"/>
</dbReference>
<dbReference type="Gene3D" id="1.20.1250.20">
    <property type="entry name" value="MFS general substrate transporter like domains"/>
    <property type="match status" value="1"/>
</dbReference>
<dbReference type="PANTHER" id="PTHR23517">
    <property type="entry name" value="RESISTANCE PROTEIN MDTM, PUTATIVE-RELATED-RELATED"/>
    <property type="match status" value="1"/>
</dbReference>
<dbReference type="InterPro" id="IPR050171">
    <property type="entry name" value="MFS_Transporters"/>
</dbReference>
<dbReference type="EMBL" id="PKLZ01000016">
    <property type="protein sequence ID" value="PLW81137.1"/>
    <property type="molecule type" value="Genomic_DNA"/>
</dbReference>
<proteinExistence type="predicted"/>
<dbReference type="Pfam" id="PF07690">
    <property type="entry name" value="MFS_1"/>
    <property type="match status" value="1"/>
</dbReference>
<dbReference type="InterPro" id="IPR011701">
    <property type="entry name" value="MFS"/>
</dbReference>
<evidence type="ECO:0000256" key="4">
    <source>
        <dbReference type="ARBA" id="ARBA00022692"/>
    </source>
</evidence>
<feature type="transmembrane region" description="Helical" evidence="7">
    <location>
        <begin position="119"/>
        <end position="135"/>
    </location>
</feature>
<feature type="transmembrane region" description="Helical" evidence="7">
    <location>
        <begin position="183"/>
        <end position="202"/>
    </location>
</feature>
<keyword evidence="10" id="KW-1185">Reference proteome</keyword>
<evidence type="ECO:0000256" key="2">
    <source>
        <dbReference type="ARBA" id="ARBA00022448"/>
    </source>
</evidence>
<keyword evidence="6 7" id="KW-0472">Membrane</keyword>
<comment type="caution">
    <text evidence="9">The sequence shown here is derived from an EMBL/GenBank/DDBJ whole genome shotgun (WGS) entry which is preliminary data.</text>
</comment>
<feature type="transmembrane region" description="Helical" evidence="7">
    <location>
        <begin position="96"/>
        <end position="113"/>
    </location>
</feature>
<keyword evidence="5 7" id="KW-1133">Transmembrane helix</keyword>
<gene>
    <name evidence="9" type="ORF">CWI75_17005</name>
</gene>
<organism evidence="9 10">
    <name type="scientific">Kineobactrum sediminis</name>
    <dbReference type="NCBI Taxonomy" id="1905677"/>
    <lineage>
        <taxon>Bacteria</taxon>
        <taxon>Pseudomonadati</taxon>
        <taxon>Pseudomonadota</taxon>
        <taxon>Gammaproteobacteria</taxon>
        <taxon>Cellvibrionales</taxon>
        <taxon>Halieaceae</taxon>
        <taxon>Kineobactrum</taxon>
    </lineage>
</organism>
<feature type="transmembrane region" description="Helical" evidence="7">
    <location>
        <begin position="35"/>
        <end position="55"/>
    </location>
</feature>
<reference evidence="10" key="1">
    <citation type="submission" date="2017-11" db="EMBL/GenBank/DDBJ databases">
        <title>The draft genome sequence of Chromatocurvus sp. F02.</title>
        <authorList>
            <person name="Du Z.-J."/>
            <person name="Chang Y.-Q."/>
        </authorList>
    </citation>
    <scope>NUCLEOTIDE SEQUENCE [LARGE SCALE GENOMIC DNA]</scope>
    <source>
        <strain evidence="10">F02</strain>
    </source>
</reference>
<accession>A0A2N5XYB2</accession>
<evidence type="ECO:0000256" key="1">
    <source>
        <dbReference type="ARBA" id="ARBA00004651"/>
    </source>
</evidence>
<name>A0A2N5XYB2_9GAMM</name>
<comment type="subcellular location">
    <subcellularLocation>
        <location evidence="1">Cell membrane</location>
        <topology evidence="1">Multi-pass membrane protein</topology>
    </subcellularLocation>
</comment>
<keyword evidence="3" id="KW-1003">Cell membrane</keyword>
<dbReference type="AlphaFoldDB" id="A0A2N5XYB2"/>
<evidence type="ECO:0000256" key="5">
    <source>
        <dbReference type="ARBA" id="ARBA00022989"/>
    </source>
</evidence>